<feature type="chain" id="PRO_5045047649" description="Lipoprotein" evidence="1">
    <location>
        <begin position="18"/>
        <end position="280"/>
    </location>
</feature>
<sequence length="280" mass="29867">MFAIRLLALAVAMGALMGCGLRVPPIDDSGDRVEGQRFVQAILINITCELRAAVTDLRAAYPEGTFLDGFGIQTTLTLTYDEKGALAPGVNWSPPSPADAVFSLGAGLTVSSDATRTNKIDAYYLVSDLQKATCSDESRPNGAFLLQSDLKLSEWLFTAVSASMTNTVNFKTATLAVKDSILQHQVKFVISTNATATPSWTLTRVTVNPSGNFLSLDRTRTNDLTITLGPAVPAVVAEVVKNGRRTTVAGRVPDRRAADLHLSAQIANGIETGVRNALQR</sequence>
<keyword evidence="3" id="KW-1185">Reference proteome</keyword>
<feature type="signal peptide" evidence="1">
    <location>
        <begin position="1"/>
        <end position="17"/>
    </location>
</feature>
<name>A0ABS0PGT2_9BRAD</name>
<comment type="caution">
    <text evidence="2">The sequence shown here is derived from an EMBL/GenBank/DDBJ whole genome shotgun (WGS) entry which is preliminary data.</text>
</comment>
<evidence type="ECO:0000313" key="3">
    <source>
        <dbReference type="Proteomes" id="UP000807370"/>
    </source>
</evidence>
<keyword evidence="1" id="KW-0732">Signal</keyword>
<dbReference type="Proteomes" id="UP000807370">
    <property type="component" value="Unassembled WGS sequence"/>
</dbReference>
<gene>
    <name evidence="2" type="ORF">HZZ13_01050</name>
</gene>
<dbReference type="RefSeq" id="WP_197957828.1">
    <property type="nucleotide sequence ID" value="NZ_JACCHP010000001.1"/>
</dbReference>
<evidence type="ECO:0000313" key="2">
    <source>
        <dbReference type="EMBL" id="MBH5396404.1"/>
    </source>
</evidence>
<protein>
    <recommendedName>
        <fullName evidence="4">Lipoprotein</fullName>
    </recommendedName>
</protein>
<dbReference type="EMBL" id="JACCHP010000001">
    <property type="protein sequence ID" value="MBH5396404.1"/>
    <property type="molecule type" value="Genomic_DNA"/>
</dbReference>
<organism evidence="2 3">
    <name type="scientific">Bradyrhizobium agreste</name>
    <dbReference type="NCBI Taxonomy" id="2751811"/>
    <lineage>
        <taxon>Bacteria</taxon>
        <taxon>Pseudomonadati</taxon>
        <taxon>Pseudomonadota</taxon>
        <taxon>Alphaproteobacteria</taxon>
        <taxon>Hyphomicrobiales</taxon>
        <taxon>Nitrobacteraceae</taxon>
        <taxon>Bradyrhizobium</taxon>
    </lineage>
</organism>
<evidence type="ECO:0008006" key="4">
    <source>
        <dbReference type="Google" id="ProtNLM"/>
    </source>
</evidence>
<reference evidence="2 3" key="1">
    <citation type="submission" date="2020-07" db="EMBL/GenBank/DDBJ databases">
        <title>Bradyrhizobium diversity isolated from nodules of indigenous legumes of Western Australia.</title>
        <authorList>
            <person name="Klepa M.S."/>
        </authorList>
    </citation>
    <scope>NUCLEOTIDE SEQUENCE [LARGE SCALE GENOMIC DNA]</scope>
    <source>
        <strain evidence="2 3">CNPSo 4010</strain>
    </source>
</reference>
<accession>A0ABS0PGT2</accession>
<evidence type="ECO:0000256" key="1">
    <source>
        <dbReference type="SAM" id="SignalP"/>
    </source>
</evidence>
<dbReference type="PROSITE" id="PS51257">
    <property type="entry name" value="PROKAR_LIPOPROTEIN"/>
    <property type="match status" value="1"/>
</dbReference>
<proteinExistence type="predicted"/>